<reference evidence="3" key="1">
    <citation type="journal article" date="2013" name="Genome Biol.">
        <title>Reference genomes and transcriptomes of Nicotiana sylvestris and Nicotiana tomentosiformis.</title>
        <authorList>
            <person name="Sierro N."/>
            <person name="Battey J.N."/>
            <person name="Ouadi S."/>
            <person name="Bovet L."/>
            <person name="Goepfert S."/>
            <person name="Bakaher N."/>
            <person name="Peitsch M.C."/>
            <person name="Ivanov N.V."/>
        </authorList>
    </citation>
    <scope>NUCLEOTIDE SEQUENCE [LARGE SCALE GENOMIC DNA]</scope>
</reference>
<proteinExistence type="predicted"/>
<feature type="domain" description="KIB1-4 beta-propeller" evidence="2">
    <location>
        <begin position="26"/>
        <end position="106"/>
    </location>
</feature>
<feature type="domain" description="KIB1-4 beta-propeller" evidence="2">
    <location>
        <begin position="264"/>
        <end position="473"/>
    </location>
</feature>
<organism evidence="3 4">
    <name type="scientific">Nicotiana sylvestris</name>
    <name type="common">Wood tobacco</name>
    <name type="synonym">South American tobacco</name>
    <dbReference type="NCBI Taxonomy" id="4096"/>
    <lineage>
        <taxon>Eukaryota</taxon>
        <taxon>Viridiplantae</taxon>
        <taxon>Streptophyta</taxon>
        <taxon>Embryophyta</taxon>
        <taxon>Tracheophyta</taxon>
        <taxon>Spermatophyta</taxon>
        <taxon>Magnoliopsida</taxon>
        <taxon>eudicotyledons</taxon>
        <taxon>Gunneridae</taxon>
        <taxon>Pentapetalae</taxon>
        <taxon>asterids</taxon>
        <taxon>lamiids</taxon>
        <taxon>Solanales</taxon>
        <taxon>Solanaceae</taxon>
        <taxon>Nicotianoideae</taxon>
        <taxon>Nicotianeae</taxon>
        <taxon>Nicotiana</taxon>
    </lineage>
</organism>
<dbReference type="GeneID" id="104247984"/>
<dbReference type="KEGG" id="nsy:104247984"/>
<dbReference type="eggNOG" id="ENOG502SM6G">
    <property type="taxonomic scope" value="Eukaryota"/>
</dbReference>
<dbReference type="Proteomes" id="UP000189701">
    <property type="component" value="Unplaced"/>
</dbReference>
<feature type="region of interest" description="Disordered" evidence="1">
    <location>
        <begin position="144"/>
        <end position="170"/>
    </location>
</feature>
<dbReference type="OrthoDB" id="1295088at2759"/>
<dbReference type="PANTHER" id="PTHR33127">
    <property type="entry name" value="TRANSMEMBRANE PROTEIN"/>
    <property type="match status" value="1"/>
</dbReference>
<evidence type="ECO:0000313" key="4">
    <source>
        <dbReference type="RefSeq" id="XP_009802457.1"/>
    </source>
</evidence>
<gene>
    <name evidence="4" type="primary">LOC104247984</name>
</gene>
<keyword evidence="3" id="KW-1185">Reference proteome</keyword>
<reference evidence="4" key="2">
    <citation type="submission" date="2025-08" db="UniProtKB">
        <authorList>
            <consortium name="RefSeq"/>
        </authorList>
    </citation>
    <scope>IDENTIFICATION</scope>
    <source>
        <tissue evidence="4">Leaf</tissue>
    </source>
</reference>
<dbReference type="InterPro" id="IPR005174">
    <property type="entry name" value="KIB1-4_b-propeller"/>
</dbReference>
<accession>A0A1U7YEB1</accession>
<name>A0A1U7YEB1_NICSY</name>
<evidence type="ECO:0000259" key="2">
    <source>
        <dbReference type="Pfam" id="PF03478"/>
    </source>
</evidence>
<evidence type="ECO:0000313" key="3">
    <source>
        <dbReference type="Proteomes" id="UP000189701"/>
    </source>
</evidence>
<dbReference type="RefSeq" id="XP_009802457.1">
    <property type="nucleotide sequence ID" value="XM_009804155.1"/>
</dbReference>
<dbReference type="PANTHER" id="PTHR33127:SF83">
    <property type="entry name" value="F-BOX DOMAIN-CONTAINING PROTEIN"/>
    <property type="match status" value="1"/>
</dbReference>
<evidence type="ECO:0000256" key="1">
    <source>
        <dbReference type="SAM" id="MobiDB-lite"/>
    </source>
</evidence>
<dbReference type="AlphaFoldDB" id="A0A1U7YEB1"/>
<sequence>MHSGKLGIIQMIPEISTCLSPIRAPTDRTAMYRKRLLVSWQNQLFLVQQKLGSVLEIWKADFKTEQFKRIFNLDKFIIFISQGFSVAVSSSALEEKNCVYFTEGNDNHILFALHIGDQSLSTTERFRIHTSHNSIPLLERLGTAKNQGSSKGDDKVKKRSSSKHSNTSEPVVVDSNICGHLTLDLQREISRHLLSQDAYLYMNFRLVCKLWRSVAPPLRWKVVDQPTRSSDQDSMWLLSLNQKDGLCTFYNPFRNLTCYMSNIDLVGCEIRYSKDGWLLVSRGPRSLFLLEPSSKQIIHLPERTDDYFCDAMSFSASPSNSSAWVIFGIACLNSYRVRISYLRAGDDNWTSMTMDNEVPFIVFSRPVYFREKFCVAGLRGDVGAFGFLEDGNPYWVIHQIGLLYSPRISSALSQYLVQRDQDVLYSVIMTRDHNVRVYELDFGDNGVKLVKEVKNWLLFISETSSVAVRDMDVNLDDALFFPSFSKSNDYVYYSLEAAAFKVLKDNSTDIRQQKELLNRVWIRCELRN</sequence>
<dbReference type="Pfam" id="PF03478">
    <property type="entry name" value="Beta-prop_KIB1-4"/>
    <property type="match status" value="2"/>
</dbReference>
<protein>
    <submittedName>
        <fullName evidence="4">Uncharacterized protein LOC104247984</fullName>
    </submittedName>
</protein>